<sequence length="98" mass="9840">METGGGANKTCSEDRKVAGGRGTAMGAGGGGNWLVKGRTVNVCSVGGAGASMFSGAWVGGTQGVGFLDAQAYSPFGCSAQLDQFIEFTVSKRASRVQL</sequence>
<reference evidence="2 3" key="1">
    <citation type="submission" date="2017-11" db="EMBL/GenBank/DDBJ databases">
        <title>De-novo sequencing of pomegranate (Punica granatum L.) genome.</title>
        <authorList>
            <person name="Akparov Z."/>
            <person name="Amiraslanov A."/>
            <person name="Hajiyeva S."/>
            <person name="Abbasov M."/>
            <person name="Kaur K."/>
            <person name="Hamwieh A."/>
            <person name="Solovyev V."/>
            <person name="Salamov A."/>
            <person name="Braich B."/>
            <person name="Kosarev P."/>
            <person name="Mahmoud A."/>
            <person name="Hajiyev E."/>
            <person name="Babayeva S."/>
            <person name="Izzatullayeva V."/>
            <person name="Mammadov A."/>
            <person name="Mammadov A."/>
            <person name="Sharifova S."/>
            <person name="Ojaghi J."/>
            <person name="Eynullazada K."/>
            <person name="Bayramov B."/>
            <person name="Abdulazimova A."/>
            <person name="Shahmuradov I."/>
        </authorList>
    </citation>
    <scope>NUCLEOTIDE SEQUENCE [LARGE SCALE GENOMIC DNA]</scope>
    <source>
        <strain evidence="3">cv. AG2017</strain>
        <tissue evidence="2">Leaf</tissue>
    </source>
</reference>
<feature type="region of interest" description="Disordered" evidence="1">
    <location>
        <begin position="1"/>
        <end position="22"/>
    </location>
</feature>
<evidence type="ECO:0000313" key="3">
    <source>
        <dbReference type="Proteomes" id="UP000233551"/>
    </source>
</evidence>
<proteinExistence type="predicted"/>
<accession>A0A2I0HPF7</accession>
<comment type="caution">
    <text evidence="2">The sequence shown here is derived from an EMBL/GenBank/DDBJ whole genome shotgun (WGS) entry which is preliminary data.</text>
</comment>
<organism evidence="2 3">
    <name type="scientific">Punica granatum</name>
    <name type="common">Pomegranate</name>
    <dbReference type="NCBI Taxonomy" id="22663"/>
    <lineage>
        <taxon>Eukaryota</taxon>
        <taxon>Viridiplantae</taxon>
        <taxon>Streptophyta</taxon>
        <taxon>Embryophyta</taxon>
        <taxon>Tracheophyta</taxon>
        <taxon>Spermatophyta</taxon>
        <taxon>Magnoliopsida</taxon>
        <taxon>eudicotyledons</taxon>
        <taxon>Gunneridae</taxon>
        <taxon>Pentapetalae</taxon>
        <taxon>rosids</taxon>
        <taxon>malvids</taxon>
        <taxon>Myrtales</taxon>
        <taxon>Lythraceae</taxon>
        <taxon>Punica</taxon>
    </lineage>
</organism>
<gene>
    <name evidence="2" type="ORF">CRG98_046249</name>
</gene>
<dbReference type="Proteomes" id="UP000233551">
    <property type="component" value="Unassembled WGS sequence"/>
</dbReference>
<dbReference type="AlphaFoldDB" id="A0A2I0HPF7"/>
<protein>
    <submittedName>
        <fullName evidence="2">Uncharacterized protein</fullName>
    </submittedName>
</protein>
<keyword evidence="3" id="KW-1185">Reference proteome</keyword>
<name>A0A2I0HPF7_PUNGR</name>
<evidence type="ECO:0000256" key="1">
    <source>
        <dbReference type="SAM" id="MobiDB-lite"/>
    </source>
</evidence>
<evidence type="ECO:0000313" key="2">
    <source>
        <dbReference type="EMBL" id="PKI33360.1"/>
    </source>
</evidence>
<dbReference type="EMBL" id="PGOL01006683">
    <property type="protein sequence ID" value="PKI33360.1"/>
    <property type="molecule type" value="Genomic_DNA"/>
</dbReference>